<dbReference type="SUPFAM" id="SSF103515">
    <property type="entry name" value="Autotransporter"/>
    <property type="match status" value="1"/>
</dbReference>
<dbReference type="InterPro" id="IPR036709">
    <property type="entry name" value="Autotransporte_beta_dom_sf"/>
</dbReference>
<feature type="domain" description="DUF7507" evidence="1">
    <location>
        <begin position="63"/>
        <end position="161"/>
    </location>
</feature>
<dbReference type="InterPro" id="IPR047589">
    <property type="entry name" value="DUF11_rpt"/>
</dbReference>
<evidence type="ECO:0000313" key="2">
    <source>
        <dbReference type="EMBL" id="SEF87815.1"/>
    </source>
</evidence>
<dbReference type="Proteomes" id="UP000236752">
    <property type="component" value="Unassembled WGS sequence"/>
</dbReference>
<evidence type="ECO:0000313" key="3">
    <source>
        <dbReference type="Proteomes" id="UP000236752"/>
    </source>
</evidence>
<protein>
    <submittedName>
        <fullName evidence="2">Conserved repeat domain-containing protein</fullName>
    </submittedName>
</protein>
<proteinExistence type="predicted"/>
<dbReference type="EMBL" id="FNUZ01000002">
    <property type="protein sequence ID" value="SEF87815.1"/>
    <property type="molecule type" value="Genomic_DNA"/>
</dbReference>
<sequence>MTPETGLGVVEVVPFATAPAAGQDTTHYLYFDMRFPDWTDAESLSKGVVHNHVPMDPVGISTELSLTKIADTSGLSSPARMGDVIRYTITAENSGSLPLTSVSLDDPLTPDETLQAVAGVTDDGVLDPGESWIWTASITLDTNSANSGSIANLATLSATDAWNARLTLESSPTGNARTGAGNGTPTVVKLDGLIDQIRPELEAILEDDLKLVLRRLGNSFSGYGRDAARRLQDGNPDDCDDTVSSDGSARLTIKDSAVSADGTYHRETYNCMRREWRIENLEASYARANDTGTQAMLSFTHRRERLVGEDAISAFFWGGYSSRSDVDTGTATGRIDGIGLYGGIYGAQRLSGQGMFDYYLAGAVGRHSFTLDFPRAITIKAKGDYSYKALFAGASVSREYQLQSGSLTPRFGFDLAYAPGTHVSVTATQGSKTENDVFALDDVGTRNVFLETEYRRPFGTDDPATVAADWMSDFKFRPSLLCEGTFGDRQAECGIGLAMALTATSRDGDTAWAAEIDGTATRHGKTASLQLSWERRIDAINGSIRIGGGTDATGAQAVTMELRSDF</sequence>
<dbReference type="AlphaFoldDB" id="A0A1H5VKD0"/>
<accession>A0A1H5VKD0</accession>
<dbReference type="Pfam" id="PF24346">
    <property type="entry name" value="DUF7507"/>
    <property type="match status" value="1"/>
</dbReference>
<reference evidence="2 3" key="1">
    <citation type="submission" date="2016-10" db="EMBL/GenBank/DDBJ databases">
        <authorList>
            <person name="de Groot N.N."/>
        </authorList>
    </citation>
    <scope>NUCLEOTIDE SEQUENCE [LARGE SCALE GENOMIC DNA]</scope>
    <source>
        <strain evidence="2 3">DSM 26915</strain>
    </source>
</reference>
<dbReference type="RefSeq" id="WP_103909474.1">
    <property type="nucleotide sequence ID" value="NZ_FNUZ01000002.1"/>
</dbReference>
<name>A0A1H5VKD0_9RHOB</name>
<dbReference type="NCBIfam" id="TIGR01451">
    <property type="entry name" value="B_ant_repeat"/>
    <property type="match status" value="1"/>
</dbReference>
<gene>
    <name evidence="2" type="ORF">SAMN04488045_1084</name>
</gene>
<evidence type="ECO:0000259" key="1">
    <source>
        <dbReference type="Pfam" id="PF24346"/>
    </source>
</evidence>
<keyword evidence="3" id="KW-1185">Reference proteome</keyword>
<dbReference type="OrthoDB" id="5525824at2"/>
<organism evidence="2 3">
    <name type="scientific">Thalassococcus halodurans</name>
    <dbReference type="NCBI Taxonomy" id="373675"/>
    <lineage>
        <taxon>Bacteria</taxon>
        <taxon>Pseudomonadati</taxon>
        <taxon>Pseudomonadota</taxon>
        <taxon>Alphaproteobacteria</taxon>
        <taxon>Rhodobacterales</taxon>
        <taxon>Roseobacteraceae</taxon>
        <taxon>Thalassococcus</taxon>
    </lineage>
</organism>
<dbReference type="InterPro" id="IPR055354">
    <property type="entry name" value="DUF7507"/>
</dbReference>